<proteinExistence type="predicted"/>
<dbReference type="EMBL" id="BGPR01005614">
    <property type="protein sequence ID" value="GBN11834.1"/>
    <property type="molecule type" value="Genomic_DNA"/>
</dbReference>
<comment type="caution">
    <text evidence="1">The sequence shown here is derived from an EMBL/GenBank/DDBJ whole genome shotgun (WGS) entry which is preliminary data.</text>
</comment>
<protein>
    <submittedName>
        <fullName evidence="1">Uncharacterized protein</fullName>
    </submittedName>
</protein>
<name>A0A4Y2LBI0_ARAVE</name>
<gene>
    <name evidence="1" type="ORF">AVEN_205500_1</name>
</gene>
<keyword evidence="2" id="KW-1185">Reference proteome</keyword>
<organism evidence="1 2">
    <name type="scientific">Araneus ventricosus</name>
    <name type="common">Orbweaver spider</name>
    <name type="synonym">Epeira ventricosa</name>
    <dbReference type="NCBI Taxonomy" id="182803"/>
    <lineage>
        <taxon>Eukaryota</taxon>
        <taxon>Metazoa</taxon>
        <taxon>Ecdysozoa</taxon>
        <taxon>Arthropoda</taxon>
        <taxon>Chelicerata</taxon>
        <taxon>Arachnida</taxon>
        <taxon>Araneae</taxon>
        <taxon>Araneomorphae</taxon>
        <taxon>Entelegynae</taxon>
        <taxon>Araneoidea</taxon>
        <taxon>Araneidae</taxon>
        <taxon>Araneus</taxon>
    </lineage>
</organism>
<dbReference type="AlphaFoldDB" id="A0A4Y2LBI0"/>
<reference evidence="1 2" key="1">
    <citation type="journal article" date="2019" name="Sci. Rep.">
        <title>Orb-weaving spider Araneus ventricosus genome elucidates the spidroin gene catalogue.</title>
        <authorList>
            <person name="Kono N."/>
            <person name="Nakamura H."/>
            <person name="Ohtoshi R."/>
            <person name="Moran D.A.P."/>
            <person name="Shinohara A."/>
            <person name="Yoshida Y."/>
            <person name="Fujiwara M."/>
            <person name="Mori M."/>
            <person name="Tomita M."/>
            <person name="Arakawa K."/>
        </authorList>
    </citation>
    <scope>NUCLEOTIDE SEQUENCE [LARGE SCALE GENOMIC DNA]</scope>
</reference>
<dbReference type="Proteomes" id="UP000499080">
    <property type="component" value="Unassembled WGS sequence"/>
</dbReference>
<evidence type="ECO:0000313" key="2">
    <source>
        <dbReference type="Proteomes" id="UP000499080"/>
    </source>
</evidence>
<sequence length="91" mass="9803">MRRHPHLTSLLKGQLGNLTEASDTGKLPAGCRIFWSLKIFGADLPIETLSKKEAVTSLPATREVFSPRPSRAQWCKDVSAANGTEAGNVAV</sequence>
<accession>A0A4Y2LBI0</accession>
<evidence type="ECO:0000313" key="1">
    <source>
        <dbReference type="EMBL" id="GBN11834.1"/>
    </source>
</evidence>